<organism evidence="2 3">
    <name type="scientific">SAR86 cluster bacterium</name>
    <dbReference type="NCBI Taxonomy" id="2030880"/>
    <lineage>
        <taxon>Bacteria</taxon>
        <taxon>Pseudomonadati</taxon>
        <taxon>Pseudomonadota</taxon>
        <taxon>Gammaproteobacteria</taxon>
        <taxon>SAR86 cluster</taxon>
    </lineage>
</organism>
<evidence type="ECO:0000313" key="2">
    <source>
        <dbReference type="EMBL" id="RCL38118.1"/>
    </source>
</evidence>
<gene>
    <name evidence="2" type="ORF">DBW97_03545</name>
</gene>
<name>A0A368BLC4_9GAMM</name>
<sequence>MYKVFEILSITVAFYLFLFVIWTVFIVPIEQSVDALALGSLLFLPHAARVLPVVYFGPWALLGIIFAEYICWFYIWPFEIFDRTGMGALISSSAIAITWGFFKLLDAELKPFGNLQNTNWKHLVIFIIFSALFNGLGNGAYYPAFGEGEAAPLISIRFVMGDIIGSLVVIFFLAIFRKVTKDLI</sequence>
<dbReference type="Proteomes" id="UP000252147">
    <property type="component" value="Unassembled WGS sequence"/>
</dbReference>
<protein>
    <recommendedName>
        <fullName evidence="4">VUT family protein</fullName>
    </recommendedName>
</protein>
<evidence type="ECO:0000313" key="3">
    <source>
        <dbReference type="Proteomes" id="UP000252147"/>
    </source>
</evidence>
<keyword evidence="1" id="KW-0472">Membrane</keyword>
<accession>A0A368BLC4</accession>
<proteinExistence type="predicted"/>
<evidence type="ECO:0008006" key="4">
    <source>
        <dbReference type="Google" id="ProtNLM"/>
    </source>
</evidence>
<reference evidence="2 3" key="1">
    <citation type="journal article" date="2018" name="Microbiome">
        <title>Fine metagenomic profile of the Mediterranean stratified and mixed water columns revealed by assembly and recruitment.</title>
        <authorList>
            <person name="Haro-Moreno J.M."/>
            <person name="Lopez-Perez M."/>
            <person name="De La Torre J.R."/>
            <person name="Picazo A."/>
            <person name="Camacho A."/>
            <person name="Rodriguez-Valera F."/>
        </authorList>
    </citation>
    <scope>NUCLEOTIDE SEQUENCE [LARGE SCALE GENOMIC DNA]</scope>
    <source>
        <strain evidence="2">MED-G83</strain>
    </source>
</reference>
<dbReference type="EMBL" id="QOPD01000005">
    <property type="protein sequence ID" value="RCL38118.1"/>
    <property type="molecule type" value="Genomic_DNA"/>
</dbReference>
<keyword evidence="1" id="KW-1133">Transmembrane helix</keyword>
<dbReference type="AlphaFoldDB" id="A0A368BLC4"/>
<feature type="transmembrane region" description="Helical" evidence="1">
    <location>
        <begin position="123"/>
        <end position="142"/>
    </location>
</feature>
<feature type="transmembrane region" description="Helical" evidence="1">
    <location>
        <begin position="7"/>
        <end position="29"/>
    </location>
</feature>
<comment type="caution">
    <text evidence="2">The sequence shown here is derived from an EMBL/GenBank/DDBJ whole genome shotgun (WGS) entry which is preliminary data.</text>
</comment>
<evidence type="ECO:0000256" key="1">
    <source>
        <dbReference type="SAM" id="Phobius"/>
    </source>
</evidence>
<feature type="transmembrane region" description="Helical" evidence="1">
    <location>
        <begin position="59"/>
        <end position="78"/>
    </location>
</feature>
<keyword evidence="1" id="KW-0812">Transmembrane</keyword>
<feature type="transmembrane region" description="Helical" evidence="1">
    <location>
        <begin position="154"/>
        <end position="176"/>
    </location>
</feature>